<dbReference type="InterPro" id="IPR050553">
    <property type="entry name" value="Thioredoxin_ResA/DsbE_sf"/>
</dbReference>
<dbReference type="PANTHER" id="PTHR42852">
    <property type="entry name" value="THIOL:DISULFIDE INTERCHANGE PROTEIN DSBE"/>
    <property type="match status" value="1"/>
</dbReference>
<organism evidence="3 4">
    <name type="scientific">Rhodopirellula baltica SWK14</name>
    <dbReference type="NCBI Taxonomy" id="993516"/>
    <lineage>
        <taxon>Bacteria</taxon>
        <taxon>Pseudomonadati</taxon>
        <taxon>Planctomycetota</taxon>
        <taxon>Planctomycetia</taxon>
        <taxon>Pirellulales</taxon>
        <taxon>Pirellulaceae</taxon>
        <taxon>Rhodopirellula</taxon>
    </lineage>
</organism>
<dbReference type="InterPro" id="IPR000866">
    <property type="entry name" value="AhpC/TSA"/>
</dbReference>
<dbReference type="GO" id="GO:0016209">
    <property type="term" value="F:antioxidant activity"/>
    <property type="evidence" value="ECO:0007669"/>
    <property type="project" value="InterPro"/>
</dbReference>
<dbReference type="Gene3D" id="3.40.30.10">
    <property type="entry name" value="Glutaredoxin"/>
    <property type="match status" value="1"/>
</dbReference>
<feature type="coiled-coil region" evidence="1">
    <location>
        <begin position="186"/>
        <end position="220"/>
    </location>
</feature>
<dbReference type="Proteomes" id="UP000010959">
    <property type="component" value="Unassembled WGS sequence"/>
</dbReference>
<accession>L7CNC4</accession>
<proteinExistence type="predicted"/>
<dbReference type="InterPro" id="IPR036249">
    <property type="entry name" value="Thioredoxin-like_sf"/>
</dbReference>
<dbReference type="PATRIC" id="fig|993516.3.peg.1199"/>
<dbReference type="PANTHER" id="PTHR42852:SF13">
    <property type="entry name" value="PROTEIN DIPZ"/>
    <property type="match status" value="1"/>
</dbReference>
<evidence type="ECO:0000313" key="3">
    <source>
        <dbReference type="EMBL" id="ELP35137.1"/>
    </source>
</evidence>
<comment type="caution">
    <text evidence="3">The sequence shown here is derived from an EMBL/GenBank/DDBJ whole genome shotgun (WGS) entry which is preliminary data.</text>
</comment>
<dbReference type="Pfam" id="PF00578">
    <property type="entry name" value="AhpC-TSA"/>
    <property type="match status" value="1"/>
</dbReference>
<feature type="domain" description="Thioredoxin" evidence="2">
    <location>
        <begin position="258"/>
        <end position="410"/>
    </location>
</feature>
<evidence type="ECO:0000256" key="1">
    <source>
        <dbReference type="SAM" id="Coils"/>
    </source>
</evidence>
<reference evidence="3 4" key="1">
    <citation type="journal article" date="2013" name="Mar. Genomics">
        <title>Expression of sulfatases in Rhodopirellula baltica and the diversity of sulfatases in the genus Rhodopirellula.</title>
        <authorList>
            <person name="Wegner C.E."/>
            <person name="Richter-Heitmann T."/>
            <person name="Klindworth A."/>
            <person name="Klockow C."/>
            <person name="Richter M."/>
            <person name="Achstetter T."/>
            <person name="Glockner F.O."/>
            <person name="Harder J."/>
        </authorList>
    </citation>
    <scope>NUCLEOTIDE SEQUENCE [LARGE SCALE GENOMIC DNA]</scope>
    <source>
        <strain evidence="3 4">SWK14</strain>
    </source>
</reference>
<dbReference type="AlphaFoldDB" id="L7CNC4"/>
<dbReference type="PROSITE" id="PS51352">
    <property type="entry name" value="THIOREDOXIN_2"/>
    <property type="match status" value="1"/>
</dbReference>
<evidence type="ECO:0000259" key="2">
    <source>
        <dbReference type="PROSITE" id="PS51352"/>
    </source>
</evidence>
<dbReference type="EMBL" id="AMWG01000021">
    <property type="protein sequence ID" value="ELP35137.1"/>
    <property type="molecule type" value="Genomic_DNA"/>
</dbReference>
<gene>
    <name evidence="3" type="ORF">RBSWK_01137</name>
</gene>
<dbReference type="SUPFAM" id="SSF52833">
    <property type="entry name" value="Thioredoxin-like"/>
    <property type="match status" value="1"/>
</dbReference>
<keyword evidence="1" id="KW-0175">Coiled coil</keyword>
<dbReference type="InterPro" id="IPR013766">
    <property type="entry name" value="Thioredoxin_domain"/>
</dbReference>
<protein>
    <submittedName>
        <fullName evidence="3">Alkyl hydroperoxide reductase</fullName>
    </submittedName>
</protein>
<sequence>MSENDHLAPDHLLVIARLDFAKRRARKITNTASSPAIPPFPKRYPMSIRVGLILFAGALGALSVTLVSQPATAAEPSGAPASPYVLQMVRDDSVHAELQLSTEQIDQVYNAIGEVDPRWWVNRIAPLDKQANEIRELTAMLKARLSGILSDDQMNRLKQLEKQAAGTRFVVHPDAVTALGLNDSQVEKLKATFATTDKEVAKLQKQVADKELEASEAAADVAAIQARERQSLVGELTRDQQAKIGTLLGKTFDFSMVKRTYPRAPEFVLNGAEWIQGEPVTMEDLRGKVVAVYFYAFQCINCQRNFPHYQAWHDDMADKGLVVIGIQRPETSAERNRERVLEAVKKDGFEYPVLFDEESGNWNAWGNTMWPTTYLIDKDGFIRRWWQGEMNWQGTPGEQQMRESIEQLLAE</sequence>
<name>L7CNC4_RHOBT</name>
<dbReference type="GO" id="GO:0016491">
    <property type="term" value="F:oxidoreductase activity"/>
    <property type="evidence" value="ECO:0007669"/>
    <property type="project" value="InterPro"/>
</dbReference>
<evidence type="ECO:0000313" key="4">
    <source>
        <dbReference type="Proteomes" id="UP000010959"/>
    </source>
</evidence>